<dbReference type="GO" id="GO:0005680">
    <property type="term" value="C:anaphase-promoting complex"/>
    <property type="evidence" value="ECO:0007669"/>
    <property type="project" value="UniProtKB-ARBA"/>
</dbReference>
<feature type="non-terminal residue" evidence="4">
    <location>
        <position position="1"/>
    </location>
</feature>
<proteinExistence type="predicted"/>
<dbReference type="InterPro" id="IPR011990">
    <property type="entry name" value="TPR-like_helical_dom_sf"/>
</dbReference>
<comment type="caution">
    <text evidence="4">The sequence shown here is derived from an EMBL/GenBank/DDBJ whole genome shotgun (WGS) entry which is preliminary data.</text>
</comment>
<dbReference type="STRING" id="329046.A0A1Y2C0X9"/>
<dbReference type="Pfam" id="PF13181">
    <property type="entry name" value="TPR_8"/>
    <property type="match status" value="1"/>
</dbReference>
<evidence type="ECO:0000256" key="1">
    <source>
        <dbReference type="ARBA" id="ARBA00022803"/>
    </source>
</evidence>
<protein>
    <submittedName>
        <fullName evidence="4">TPR-like protein</fullName>
    </submittedName>
</protein>
<sequence length="468" mass="51752">DRTTLLEHAQRLLASGNALSALSLARPAAAAAAGVQVEVEVEVVLAAALVQTRDFSAALSLLKRTKQIDAKVAELRLVAALELANSTLFEDVELDDALKRAKMCARKPLSLLRLMVTASLKLGKLKDAQNALWEVLALEPYSIHEAKLLVSKCNIAPSQELSLTLNAIQSVQNWDFEEAKRLLGSSTNIETMLQLATYHVKEGDYAEAKTLFQLIRQRDPYFIKGMDLYARILQRDAPPLELNIFATTLLSIAPHAPEPWVAMARYCESKQDWDRAMHLVDKSLSLDSGHVEGYLLKGTLYLSLAKSHEAVSSFRQAHTLSPSYESYRGLMESYIASKRTAEALATAKEAMQRMKENARAIVLVGVVLSHIPGRQPQRSPILTKSLLHINNHVIHTRLGDVYAVMKEYEVAMEHYNIALKMAPEYEGAVGGFGRVEKLIDVDRNGEEGEGGSVMEEEEMGDDANEGDF</sequence>
<dbReference type="EMBL" id="MCGO01000034">
    <property type="protein sequence ID" value="ORY40703.1"/>
    <property type="molecule type" value="Genomic_DNA"/>
</dbReference>
<reference evidence="4 5" key="1">
    <citation type="submission" date="2016-07" db="EMBL/GenBank/DDBJ databases">
        <title>Pervasive Adenine N6-methylation of Active Genes in Fungi.</title>
        <authorList>
            <consortium name="DOE Joint Genome Institute"/>
            <person name="Mondo S.J."/>
            <person name="Dannebaum R.O."/>
            <person name="Kuo R.C."/>
            <person name="Labutti K."/>
            <person name="Haridas S."/>
            <person name="Kuo A."/>
            <person name="Salamov A."/>
            <person name="Ahrendt S.R."/>
            <person name="Lipzen A."/>
            <person name="Sullivan W."/>
            <person name="Andreopoulos W.B."/>
            <person name="Clum A."/>
            <person name="Lindquist E."/>
            <person name="Daum C."/>
            <person name="Ramamoorthy G.K."/>
            <person name="Gryganskyi A."/>
            <person name="Culley D."/>
            <person name="Magnuson J.K."/>
            <person name="James T.Y."/>
            <person name="O'Malley M.A."/>
            <person name="Stajich J.E."/>
            <person name="Spatafora J.W."/>
            <person name="Visel A."/>
            <person name="Grigoriev I.V."/>
        </authorList>
    </citation>
    <scope>NUCLEOTIDE SEQUENCE [LARGE SCALE GENOMIC DNA]</scope>
    <source>
        <strain evidence="4 5">JEL800</strain>
    </source>
</reference>
<dbReference type="SUPFAM" id="SSF48452">
    <property type="entry name" value="TPR-like"/>
    <property type="match status" value="2"/>
</dbReference>
<accession>A0A1Y2C0X9</accession>
<feature type="region of interest" description="Disordered" evidence="3">
    <location>
        <begin position="443"/>
        <end position="468"/>
    </location>
</feature>
<dbReference type="GO" id="GO:0016567">
    <property type="term" value="P:protein ubiquitination"/>
    <property type="evidence" value="ECO:0007669"/>
    <property type="project" value="TreeGrafter"/>
</dbReference>
<dbReference type="AlphaFoldDB" id="A0A1Y2C0X9"/>
<feature type="compositionally biased region" description="Acidic residues" evidence="3">
    <location>
        <begin position="454"/>
        <end position="468"/>
    </location>
</feature>
<dbReference type="PANTHER" id="PTHR12558:SF36">
    <property type="entry name" value="ANAPHASE-PROMOTING COMPLEX SUBUNIT 7"/>
    <property type="match status" value="1"/>
</dbReference>
<organism evidence="4 5">
    <name type="scientific">Rhizoclosmatium globosum</name>
    <dbReference type="NCBI Taxonomy" id="329046"/>
    <lineage>
        <taxon>Eukaryota</taxon>
        <taxon>Fungi</taxon>
        <taxon>Fungi incertae sedis</taxon>
        <taxon>Chytridiomycota</taxon>
        <taxon>Chytridiomycota incertae sedis</taxon>
        <taxon>Chytridiomycetes</taxon>
        <taxon>Chytridiales</taxon>
        <taxon>Chytriomycetaceae</taxon>
        <taxon>Rhizoclosmatium</taxon>
    </lineage>
</organism>
<keyword evidence="5" id="KW-1185">Reference proteome</keyword>
<evidence type="ECO:0000256" key="2">
    <source>
        <dbReference type="PROSITE-ProRule" id="PRU00339"/>
    </source>
</evidence>
<dbReference type="SMART" id="SM00028">
    <property type="entry name" value="TPR"/>
    <property type="match status" value="6"/>
</dbReference>
<dbReference type="GO" id="GO:0051301">
    <property type="term" value="P:cell division"/>
    <property type="evidence" value="ECO:0007669"/>
    <property type="project" value="TreeGrafter"/>
</dbReference>
<dbReference type="Proteomes" id="UP000193642">
    <property type="component" value="Unassembled WGS sequence"/>
</dbReference>
<evidence type="ECO:0000313" key="5">
    <source>
        <dbReference type="Proteomes" id="UP000193642"/>
    </source>
</evidence>
<evidence type="ECO:0000256" key="3">
    <source>
        <dbReference type="SAM" id="MobiDB-lite"/>
    </source>
</evidence>
<dbReference type="PANTHER" id="PTHR12558">
    <property type="entry name" value="CELL DIVISION CYCLE 16,23,27"/>
    <property type="match status" value="1"/>
</dbReference>
<dbReference type="OrthoDB" id="308440at2759"/>
<keyword evidence="1 2" id="KW-0802">TPR repeat</keyword>
<gene>
    <name evidence="4" type="ORF">BCR33DRAFT_719247</name>
</gene>
<feature type="repeat" description="TPR" evidence="2">
    <location>
        <begin position="392"/>
        <end position="425"/>
    </location>
</feature>
<evidence type="ECO:0000313" key="4">
    <source>
        <dbReference type="EMBL" id="ORY40703.1"/>
    </source>
</evidence>
<name>A0A1Y2C0X9_9FUNG</name>
<dbReference type="Gene3D" id="1.25.40.10">
    <property type="entry name" value="Tetratricopeptide repeat domain"/>
    <property type="match status" value="1"/>
</dbReference>
<dbReference type="InterPro" id="IPR019734">
    <property type="entry name" value="TPR_rpt"/>
</dbReference>
<dbReference type="PROSITE" id="PS50005">
    <property type="entry name" value="TPR"/>
    <property type="match status" value="2"/>
</dbReference>
<feature type="repeat" description="TPR" evidence="2">
    <location>
        <begin position="291"/>
        <end position="324"/>
    </location>
</feature>
<dbReference type="GO" id="GO:0045842">
    <property type="term" value="P:positive regulation of mitotic metaphase/anaphase transition"/>
    <property type="evidence" value="ECO:0007669"/>
    <property type="project" value="TreeGrafter"/>
</dbReference>